<protein>
    <recommendedName>
        <fullName evidence="2">DUF3631 domain-containing protein</fullName>
    </recommendedName>
</protein>
<dbReference type="RefSeq" id="WP_006214478.1">
    <property type="nucleotide sequence ID" value="NZ_ANHZ02000008.1"/>
</dbReference>
<evidence type="ECO:0000313" key="3">
    <source>
        <dbReference type="EMBL" id="EME36812.1"/>
    </source>
</evidence>
<organism evidence="3 4">
    <name type="scientific">Kocuria palustris PEL</name>
    <dbReference type="NCBI Taxonomy" id="1236550"/>
    <lineage>
        <taxon>Bacteria</taxon>
        <taxon>Bacillati</taxon>
        <taxon>Actinomycetota</taxon>
        <taxon>Actinomycetes</taxon>
        <taxon>Micrococcales</taxon>
        <taxon>Micrococcaceae</taxon>
        <taxon>Kocuria</taxon>
    </lineage>
</organism>
<reference evidence="3 4" key="1">
    <citation type="journal article" date="2014" name="Genome Announc.">
        <title>Draft Genome Sequence of Kocuria palustris PEL.</title>
        <authorList>
            <person name="Sharma G."/>
            <person name="Khatri I."/>
            <person name="Subramanian S."/>
        </authorList>
    </citation>
    <scope>NUCLEOTIDE SEQUENCE [LARGE SCALE GENOMIC DNA]</scope>
    <source>
        <strain evidence="3 4">PEL</strain>
    </source>
</reference>
<dbReference type="InterPro" id="IPR022081">
    <property type="entry name" value="DUF3631"/>
</dbReference>
<proteinExistence type="predicted"/>
<dbReference type="SUPFAM" id="SSF52540">
    <property type="entry name" value="P-loop containing nucleoside triphosphate hydrolases"/>
    <property type="match status" value="1"/>
</dbReference>
<accession>M2WE62</accession>
<comment type="caution">
    <text evidence="3">The sequence shown here is derived from an EMBL/GenBank/DDBJ whole genome shotgun (WGS) entry which is preliminary data.</text>
</comment>
<feature type="region of interest" description="Disordered" evidence="1">
    <location>
        <begin position="382"/>
        <end position="418"/>
    </location>
</feature>
<gene>
    <name evidence="3" type="ORF">C884_02419</name>
</gene>
<dbReference type="Pfam" id="PF12307">
    <property type="entry name" value="DUF3631"/>
    <property type="match status" value="1"/>
</dbReference>
<dbReference type="InterPro" id="IPR027417">
    <property type="entry name" value="P-loop_NTPase"/>
</dbReference>
<keyword evidence="4" id="KW-1185">Reference proteome</keyword>
<evidence type="ECO:0000313" key="4">
    <source>
        <dbReference type="Proteomes" id="UP000009877"/>
    </source>
</evidence>
<dbReference type="Proteomes" id="UP000009877">
    <property type="component" value="Unassembled WGS sequence"/>
</dbReference>
<feature type="domain" description="DUF3631" evidence="2">
    <location>
        <begin position="190"/>
        <end position="358"/>
    </location>
</feature>
<name>M2WE62_9MICC</name>
<sequence>MSDLEAVLDAVEAWLGSFIVVPEAGDHATLALWAAHTHALALTATTPRLLIDSSMPGSGKTTALEHLNALCHEPLLAASLGSPALLTRMLEKGPRTVLIDEVDRTLNPKREGVGELLAVINAGYKRGSTRPVLVPGEGGTWVPKEFPTYAPVAMAGNAPLLPDDTRSRCIRVLLMPDFAGRAEDTDWEEIEPEAIALRDALAAAVEQAEVHIAVKPPLPDGCRGRMAEKWRPLARIAHAAGGRWPAIIEAAIVRDIAEVEAEREDGLTQDRPAVVLLKHLAELWPDRAAFVSTTWLCEQLAWAHPEIWGESSSYGRAITEQRLGRLLSQGFKVHSARQSGAAGRTRGYARDVLARPWGQFGLASPGETGQTGRTGHIRGITGATAREPATPQLPGSMTPEPRNHAELPGSPGLAGSNRRVAGQCDHGLDPATCGLCEARATDGAA</sequence>
<evidence type="ECO:0000256" key="1">
    <source>
        <dbReference type="SAM" id="MobiDB-lite"/>
    </source>
</evidence>
<dbReference type="EMBL" id="ANHZ02000008">
    <property type="protein sequence ID" value="EME36812.1"/>
    <property type="molecule type" value="Genomic_DNA"/>
</dbReference>
<dbReference type="AlphaFoldDB" id="M2WE62"/>
<evidence type="ECO:0000259" key="2">
    <source>
        <dbReference type="Pfam" id="PF12307"/>
    </source>
</evidence>